<evidence type="ECO:0000256" key="3">
    <source>
        <dbReference type="ARBA" id="ARBA00022692"/>
    </source>
</evidence>
<feature type="domain" description="Ion transport" evidence="11">
    <location>
        <begin position="1467"/>
        <end position="1664"/>
    </location>
</feature>
<keyword evidence="6 10" id="KW-0472">Membrane</keyword>
<feature type="transmembrane region" description="Helical" evidence="10">
    <location>
        <begin position="1560"/>
        <end position="1580"/>
    </location>
</feature>
<feature type="compositionally biased region" description="Polar residues" evidence="9">
    <location>
        <begin position="1771"/>
        <end position="1781"/>
    </location>
</feature>
<dbReference type="InterPro" id="IPR050349">
    <property type="entry name" value="WD_LIS1/nudF_dynein_reg"/>
</dbReference>
<dbReference type="PRINTS" id="PR00320">
    <property type="entry name" value="GPROTEINBRPT"/>
</dbReference>
<dbReference type="Pfam" id="PF00400">
    <property type="entry name" value="WD40"/>
    <property type="match status" value="8"/>
</dbReference>
<dbReference type="InterPro" id="IPR036322">
    <property type="entry name" value="WD40_repeat_dom_sf"/>
</dbReference>
<feature type="transmembrane region" description="Helical" evidence="10">
    <location>
        <begin position="1517"/>
        <end position="1539"/>
    </location>
</feature>
<accession>A0A9W7EFY3</accession>
<dbReference type="PROSITE" id="PS50082">
    <property type="entry name" value="WD_REPEATS_2"/>
    <property type="match status" value="8"/>
</dbReference>
<feature type="transmembrane region" description="Helical" evidence="10">
    <location>
        <begin position="1490"/>
        <end position="1511"/>
    </location>
</feature>
<feature type="repeat" description="WD" evidence="7">
    <location>
        <begin position="674"/>
        <end position="707"/>
    </location>
</feature>
<feature type="region of interest" description="Disordered" evidence="9">
    <location>
        <begin position="1"/>
        <end position="100"/>
    </location>
</feature>
<dbReference type="SMART" id="SM00320">
    <property type="entry name" value="WD40"/>
    <property type="match status" value="11"/>
</dbReference>
<dbReference type="InterPro" id="IPR015943">
    <property type="entry name" value="WD40/YVTN_repeat-like_dom_sf"/>
</dbReference>
<dbReference type="PROSITE" id="PS00678">
    <property type="entry name" value="WD_REPEATS_1"/>
    <property type="match status" value="1"/>
</dbReference>
<dbReference type="InterPro" id="IPR001680">
    <property type="entry name" value="WD40_rpt"/>
</dbReference>
<dbReference type="InterPro" id="IPR005821">
    <property type="entry name" value="Ion_trans_dom"/>
</dbReference>
<name>A0A9W7EFY3_9STRA</name>
<evidence type="ECO:0000256" key="5">
    <source>
        <dbReference type="ARBA" id="ARBA00022989"/>
    </source>
</evidence>
<dbReference type="Gene3D" id="2.130.10.10">
    <property type="entry name" value="YVTN repeat-like/Quinoprotein amine dehydrogenase"/>
    <property type="match status" value="4"/>
</dbReference>
<keyword evidence="4" id="KW-0677">Repeat</keyword>
<dbReference type="SUPFAM" id="SSF50969">
    <property type="entry name" value="YVTN repeat-like/Quinoprotein amine dehydrogenase"/>
    <property type="match status" value="1"/>
</dbReference>
<evidence type="ECO:0000256" key="2">
    <source>
        <dbReference type="ARBA" id="ARBA00022574"/>
    </source>
</evidence>
<feature type="repeat" description="WD" evidence="7">
    <location>
        <begin position="422"/>
        <end position="463"/>
    </location>
</feature>
<dbReference type="PROSITE" id="PS50294">
    <property type="entry name" value="WD_REPEATS_REGION"/>
    <property type="match status" value="7"/>
</dbReference>
<feature type="repeat" description="WD" evidence="7">
    <location>
        <begin position="840"/>
        <end position="881"/>
    </location>
</feature>
<evidence type="ECO:0000256" key="4">
    <source>
        <dbReference type="ARBA" id="ARBA00022737"/>
    </source>
</evidence>
<evidence type="ECO:0000256" key="9">
    <source>
        <dbReference type="SAM" id="MobiDB-lite"/>
    </source>
</evidence>
<keyword evidence="3 10" id="KW-0812">Transmembrane</keyword>
<comment type="caution">
    <text evidence="12">The sequence shown here is derived from an EMBL/GenBank/DDBJ whole genome shotgun (WGS) entry which is preliminary data.</text>
</comment>
<evidence type="ECO:0000256" key="7">
    <source>
        <dbReference type="PROSITE-ProRule" id="PRU00221"/>
    </source>
</evidence>
<dbReference type="InterPro" id="IPR011044">
    <property type="entry name" value="Quino_amine_DH_bsu"/>
</dbReference>
<gene>
    <name evidence="12" type="ORF">TrST_g9197</name>
</gene>
<evidence type="ECO:0000313" key="13">
    <source>
        <dbReference type="Proteomes" id="UP001165085"/>
    </source>
</evidence>
<feature type="repeat" description="WD" evidence="7">
    <location>
        <begin position="882"/>
        <end position="923"/>
    </location>
</feature>
<dbReference type="GO" id="GO:0005216">
    <property type="term" value="F:monoatomic ion channel activity"/>
    <property type="evidence" value="ECO:0007669"/>
    <property type="project" value="InterPro"/>
</dbReference>
<dbReference type="InterPro" id="IPR019775">
    <property type="entry name" value="WD40_repeat_CS"/>
</dbReference>
<dbReference type="GO" id="GO:0016020">
    <property type="term" value="C:membrane"/>
    <property type="evidence" value="ECO:0007669"/>
    <property type="project" value="UniProtKB-SubCell"/>
</dbReference>
<feature type="repeat" description="WD" evidence="7">
    <location>
        <begin position="777"/>
        <end position="809"/>
    </location>
</feature>
<keyword evidence="5 10" id="KW-1133">Transmembrane helix</keyword>
<keyword evidence="2 7" id="KW-0853">WD repeat</keyword>
<feature type="region of interest" description="Disordered" evidence="9">
    <location>
        <begin position="1287"/>
        <end position="1327"/>
    </location>
</feature>
<feature type="repeat" description="WD" evidence="7">
    <location>
        <begin position="530"/>
        <end position="571"/>
    </location>
</feature>
<dbReference type="Pfam" id="PF00520">
    <property type="entry name" value="Ion_trans"/>
    <property type="match status" value="1"/>
</dbReference>
<dbReference type="CDD" id="cd00200">
    <property type="entry name" value="WD40"/>
    <property type="match status" value="1"/>
</dbReference>
<feature type="repeat" description="WD" evidence="7">
    <location>
        <begin position="251"/>
        <end position="292"/>
    </location>
</feature>
<keyword evidence="13" id="KW-1185">Reference proteome</keyword>
<feature type="transmembrane region" description="Helical" evidence="10">
    <location>
        <begin position="1628"/>
        <end position="1651"/>
    </location>
</feature>
<dbReference type="InterPro" id="IPR020472">
    <property type="entry name" value="WD40_PAC1"/>
</dbReference>
<evidence type="ECO:0000256" key="6">
    <source>
        <dbReference type="ARBA" id="ARBA00023136"/>
    </source>
</evidence>
<evidence type="ECO:0000256" key="10">
    <source>
        <dbReference type="SAM" id="Phobius"/>
    </source>
</evidence>
<dbReference type="SUPFAM" id="SSF81324">
    <property type="entry name" value="Voltage-gated potassium channels"/>
    <property type="match status" value="1"/>
</dbReference>
<sequence>MGKPKASAVSSGSEDEEDRKSLTQGLSSSDVLLGMDEDQSVGRMSRNQEGFTSPTPPNAVAMPNTTGPEVDNEQEQERPSYSAPPEISEAYMSRDRTKTKEDIATESQYCHDVPGLKDPNRCRAILISPDQSTIFIADGDDDQQKGGLHVLQLSDGKNIAKFTFHESICCLAFPLDPDDPYKTPTKVYAGTSEGSIIVYDVEHRVSDRIEDKPTADVVLKDGKKEKRPYDEPFFRFGIDQEKSVKDVADLARAHEGRVYELTVSHDGKFLISVSEDKYVKIWGIEDSNTAPGLPECLFLQGDKIYSIDSLCANAYADKDPAWWRPSRMKKRGGGILNRDKARLPSQPKYMFCTGNRYGDIYVYYLRGKITGKDGKASGTSLFARKSKDGAKFTINTMDELTEWDDITEKPKEEEPSTMRIIKNAHKKSLYSLIFSEEGDRLYSGAYDTYIKIWDTASLSCLQTLVGHKDVVCSLALHGVFLCSGSYDKSIKLWHIETGTEVRTITGPVTQEDENAKNTPDNPEVHRESNKAVHLDRVNKVVFYKDGTNIISASTDKTVKRWNIAMNQEDARVLREWAFTDLKFGENEQIECMSVSGLNSKVVVTGGGFTRRHGDTEVHKHGIVRLWRDIDNIERVPRRTLDVRSSAEENSKEELPAKDVSTLLGSDYFSDTEGKFRHTDQVEDVVVSPDGTLALSIANDKQVICWDLTKATGKPPISSGKDCFVRKYDTKNRGHSIAITKDKKRFYVGVGEGILQEWKCDDNSKYVRQYRDENVKKGRAHKGWVMAIKLTKDDKKMVTGSHSSEVKIWDTGLNSSPEEQEEPKLLFSLGKGLDQEGNPLTNGHLAPVKDIEITPDDQKVASGSEDKTIKVWDIEKGTLLATLEGHEAEITSISIRAGGDYLASGSKDKTWKLWTLDTNDNERDPYKLVYTSSQGEGSLLQTTCVAFSADDSCLLSGSTDPDREDIFSSEKISMIFYHLPSVVQECMFKNDCSKEDEGTKLMDWKSSETTMTLRQEPHVICEPQIRHPIVRLIAEDEKAKKKSGKNPLSNASRDHSHHLKNLLHLAASDGRSNFIKSSIFYDLKTEAEQEKQMIALKALLMKDNDGKLPIDCAIEFKNGATVDIILQGFTRLLSQDFAKPFHNLPGASQEQHPSELFPLDSLCHALDQFPEEGLNFVSNLELVYGGDFLVQKGVKRFELPKTNRLIVGSELRIPQGFWRRTVGPDSKLFYAVQKEKTEKKGFLSSLFRCLKFLFCCCSTIFFILRPDEAPNSEDNDYEMVVRRNSAENGVSVPDRGRNNTAGDADAAAVDAEEEKKKDKDQVKQEEAKLRKNEYGNPVMAKFVPIKGIAAKDSIFLEKLTKAATSVGNYKAFENEVVRSVIEHKWDKFAKKMFLKHMYLYIIMVICMTVDAFLNKTLTNGTSWWCVLDTSQSRCEKTRDDKLGLDTLDDYQLLWRLPMLIAVGLWARFCWHELKQLHHTSLREHFDDIWNLLDFTSLGLMFLAYMFRVLYWFDYVGNTYTTVLLSFALPLTWLNMLYFLQGFDESGRLVRMILGIVQGTKFFLLILVVCMVGFAAGFFVLYENQSPEVLQQGDSRVEHISPTMSIFSSYTLMLGEFEVTDFPNTSFGEFVSAIILFCVFTFFINIIMLNLLIAIMGDIFDKVQESATAEFLFARTQIILEFEEMLKNNNAEWFPTWLQVLTPLHKSDNNTSHDADEWTGRVQKVTKTVNKLSEKIEEGRDDNKLFKEEQRQFREDVSLFMKEMRRQYKHSDTNSVRASVTRKQQIEVGGKRSPGKSGGSRRSWLGSSRK</sequence>
<feature type="coiled-coil region" evidence="8">
    <location>
        <begin position="1720"/>
        <end position="1747"/>
    </location>
</feature>
<keyword evidence="8" id="KW-0175">Coiled coil</keyword>
<proteinExistence type="predicted"/>
<feature type="transmembrane region" description="Helical" evidence="10">
    <location>
        <begin position="1396"/>
        <end position="1412"/>
    </location>
</feature>
<evidence type="ECO:0000256" key="1">
    <source>
        <dbReference type="ARBA" id="ARBA00004141"/>
    </source>
</evidence>
<feature type="region of interest" description="Disordered" evidence="9">
    <location>
        <begin position="1766"/>
        <end position="1808"/>
    </location>
</feature>
<evidence type="ECO:0000313" key="12">
    <source>
        <dbReference type="EMBL" id="GMH77433.1"/>
    </source>
</evidence>
<comment type="subcellular location">
    <subcellularLocation>
        <location evidence="1">Membrane</location>
        <topology evidence="1">Multi-pass membrane protein</topology>
    </subcellularLocation>
</comment>
<feature type="repeat" description="WD" evidence="7">
    <location>
        <begin position="464"/>
        <end position="503"/>
    </location>
</feature>
<dbReference type="SUPFAM" id="SSF50978">
    <property type="entry name" value="WD40 repeat-like"/>
    <property type="match status" value="1"/>
</dbReference>
<feature type="compositionally biased region" description="Low complexity" evidence="9">
    <location>
        <begin position="1798"/>
        <end position="1808"/>
    </location>
</feature>
<feature type="compositionally biased region" description="Basic and acidic residues" evidence="9">
    <location>
        <begin position="1312"/>
        <end position="1327"/>
    </location>
</feature>
<reference evidence="13" key="1">
    <citation type="journal article" date="2023" name="Commun. Biol.">
        <title>Genome analysis of Parmales, the sister group of diatoms, reveals the evolutionary specialization of diatoms from phago-mixotrophs to photoautotrophs.</title>
        <authorList>
            <person name="Ban H."/>
            <person name="Sato S."/>
            <person name="Yoshikawa S."/>
            <person name="Yamada K."/>
            <person name="Nakamura Y."/>
            <person name="Ichinomiya M."/>
            <person name="Sato N."/>
            <person name="Blanc-Mathieu R."/>
            <person name="Endo H."/>
            <person name="Kuwata A."/>
            <person name="Ogata H."/>
        </authorList>
    </citation>
    <scope>NUCLEOTIDE SEQUENCE [LARGE SCALE GENOMIC DNA]</scope>
    <source>
        <strain evidence="13">NIES 3701</strain>
    </source>
</reference>
<dbReference type="OrthoDB" id="10265743at2759"/>
<organism evidence="12 13">
    <name type="scientific">Triparma strigata</name>
    <dbReference type="NCBI Taxonomy" id="1606541"/>
    <lineage>
        <taxon>Eukaryota</taxon>
        <taxon>Sar</taxon>
        <taxon>Stramenopiles</taxon>
        <taxon>Ochrophyta</taxon>
        <taxon>Bolidophyceae</taxon>
        <taxon>Parmales</taxon>
        <taxon>Triparmaceae</taxon>
        <taxon>Triparma</taxon>
    </lineage>
</organism>
<evidence type="ECO:0000259" key="11">
    <source>
        <dbReference type="Pfam" id="PF00520"/>
    </source>
</evidence>
<dbReference type="PANTHER" id="PTHR44129">
    <property type="entry name" value="WD REPEAT-CONTAINING PROTEIN POP1"/>
    <property type="match status" value="1"/>
</dbReference>
<protein>
    <recommendedName>
        <fullName evidence="11">Ion transport domain-containing protein</fullName>
    </recommendedName>
</protein>
<dbReference type="Proteomes" id="UP001165085">
    <property type="component" value="Unassembled WGS sequence"/>
</dbReference>
<dbReference type="EMBL" id="BRXY01000207">
    <property type="protein sequence ID" value="GMH77433.1"/>
    <property type="molecule type" value="Genomic_DNA"/>
</dbReference>
<evidence type="ECO:0000256" key="8">
    <source>
        <dbReference type="SAM" id="Coils"/>
    </source>
</evidence>